<evidence type="ECO:0000313" key="2">
    <source>
        <dbReference type="EMBL" id="GFD25412.1"/>
    </source>
</evidence>
<evidence type="ECO:0000256" key="1">
    <source>
        <dbReference type="SAM" id="MobiDB-lite"/>
    </source>
</evidence>
<comment type="caution">
    <text evidence="2">The sequence shown here is derived from an EMBL/GenBank/DDBJ whole genome shotgun (WGS) entry which is preliminary data.</text>
</comment>
<dbReference type="EMBL" id="BKCJ011360500">
    <property type="protein sequence ID" value="GFD25412.1"/>
    <property type="molecule type" value="Genomic_DNA"/>
</dbReference>
<proteinExistence type="predicted"/>
<feature type="non-terminal residue" evidence="2">
    <location>
        <position position="1"/>
    </location>
</feature>
<reference evidence="2" key="1">
    <citation type="journal article" date="2019" name="Sci. Rep.">
        <title>Draft genome of Tanacetum cinerariifolium, the natural source of mosquito coil.</title>
        <authorList>
            <person name="Yamashiro T."/>
            <person name="Shiraishi A."/>
            <person name="Satake H."/>
            <person name="Nakayama K."/>
        </authorList>
    </citation>
    <scope>NUCLEOTIDE SEQUENCE</scope>
</reference>
<protein>
    <submittedName>
        <fullName evidence="2">Uncharacterized protein</fullName>
    </submittedName>
</protein>
<sequence length="115" mass="12861">EVKELKNFDHSSALLATIRSEVPTAIKEYIGINLDAAFYKTALAEFDLKQALFDSMHASKSFNKTPTNKTIYHDLMESLIEDENTMDQGLADSIKQKKRPHDDADRDEGPTAGSD</sequence>
<organism evidence="2">
    <name type="scientific">Tanacetum cinerariifolium</name>
    <name type="common">Dalmatian daisy</name>
    <name type="synonym">Chrysanthemum cinerariifolium</name>
    <dbReference type="NCBI Taxonomy" id="118510"/>
    <lineage>
        <taxon>Eukaryota</taxon>
        <taxon>Viridiplantae</taxon>
        <taxon>Streptophyta</taxon>
        <taxon>Embryophyta</taxon>
        <taxon>Tracheophyta</taxon>
        <taxon>Spermatophyta</taxon>
        <taxon>Magnoliopsida</taxon>
        <taxon>eudicotyledons</taxon>
        <taxon>Gunneridae</taxon>
        <taxon>Pentapetalae</taxon>
        <taxon>asterids</taxon>
        <taxon>campanulids</taxon>
        <taxon>Asterales</taxon>
        <taxon>Asteraceae</taxon>
        <taxon>Asteroideae</taxon>
        <taxon>Anthemideae</taxon>
        <taxon>Anthemidinae</taxon>
        <taxon>Tanacetum</taxon>
    </lineage>
</organism>
<feature type="region of interest" description="Disordered" evidence="1">
    <location>
        <begin position="86"/>
        <end position="115"/>
    </location>
</feature>
<accession>A0A699UQ15</accession>
<gene>
    <name evidence="2" type="ORF">Tci_897381</name>
</gene>
<feature type="compositionally biased region" description="Basic and acidic residues" evidence="1">
    <location>
        <begin position="100"/>
        <end position="109"/>
    </location>
</feature>
<name>A0A699UQ15_TANCI</name>
<dbReference type="AlphaFoldDB" id="A0A699UQ15"/>